<dbReference type="FunFam" id="2.30.29.30:FF:000086">
    <property type="entry name" value="GRAM domain-containing protein 2B isoform 2"/>
    <property type="match status" value="1"/>
</dbReference>
<feature type="compositionally biased region" description="Basic and acidic residues" evidence="1">
    <location>
        <begin position="91"/>
        <end position="101"/>
    </location>
</feature>
<name>A0AAD5FES0_SILAS</name>
<evidence type="ECO:0000259" key="3">
    <source>
        <dbReference type="SMART" id="SM00568"/>
    </source>
</evidence>
<gene>
    <name evidence="4" type="ORF">C0J50_3786</name>
</gene>
<accession>A0AAD5FES0</accession>
<evidence type="ECO:0000256" key="2">
    <source>
        <dbReference type="SAM" id="Phobius"/>
    </source>
</evidence>
<dbReference type="SMART" id="SM00568">
    <property type="entry name" value="GRAM"/>
    <property type="match status" value="1"/>
</dbReference>
<feature type="region of interest" description="Disordered" evidence="1">
    <location>
        <begin position="83"/>
        <end position="106"/>
    </location>
</feature>
<dbReference type="GO" id="GO:0005881">
    <property type="term" value="C:cytoplasmic microtubule"/>
    <property type="evidence" value="ECO:0007669"/>
    <property type="project" value="TreeGrafter"/>
</dbReference>
<feature type="domain" description="GRAM" evidence="3">
    <location>
        <begin position="112"/>
        <end position="179"/>
    </location>
</feature>
<evidence type="ECO:0000256" key="1">
    <source>
        <dbReference type="SAM" id="MobiDB-lite"/>
    </source>
</evidence>
<feature type="transmembrane region" description="Helical" evidence="2">
    <location>
        <begin position="328"/>
        <end position="352"/>
    </location>
</feature>
<dbReference type="CDD" id="cd13220">
    <property type="entry name" value="PH-GRAM_GRAMDC"/>
    <property type="match status" value="1"/>
</dbReference>
<dbReference type="PANTHER" id="PTHR46645:SF2">
    <property type="entry name" value="GRAM DOMAIN-CONTAINING PROTEIN 2B"/>
    <property type="match status" value="1"/>
</dbReference>
<dbReference type="Gene3D" id="2.30.29.30">
    <property type="entry name" value="Pleckstrin-homology domain (PH domain)/Phosphotyrosine-binding domain (PTB)"/>
    <property type="match status" value="1"/>
</dbReference>
<dbReference type="Proteomes" id="UP001205998">
    <property type="component" value="Unassembled WGS sequence"/>
</dbReference>
<dbReference type="InterPro" id="IPR011993">
    <property type="entry name" value="PH-like_dom_sf"/>
</dbReference>
<keyword evidence="2" id="KW-1133">Transmembrane helix</keyword>
<protein>
    <submittedName>
        <fullName evidence="4">GRAM domain-containing protein 3 isoform X1</fullName>
    </submittedName>
</protein>
<keyword evidence="5" id="KW-1185">Reference proteome</keyword>
<reference evidence="4" key="1">
    <citation type="submission" date="2018-07" db="EMBL/GenBank/DDBJ databases">
        <title>Comparative genomics of catfishes provides insights into carnivory and benthic adaptation.</title>
        <authorList>
            <person name="Zhang Y."/>
            <person name="Wang D."/>
            <person name="Peng Z."/>
            <person name="Zheng S."/>
            <person name="Shao F."/>
            <person name="Tao W."/>
        </authorList>
    </citation>
    <scope>NUCLEOTIDE SEQUENCE</scope>
    <source>
        <strain evidence="4">Chongqing</strain>
    </source>
</reference>
<dbReference type="AlphaFoldDB" id="A0AAD5FES0"/>
<evidence type="ECO:0000313" key="5">
    <source>
        <dbReference type="Proteomes" id="UP001205998"/>
    </source>
</evidence>
<dbReference type="InterPro" id="IPR004182">
    <property type="entry name" value="GRAM"/>
</dbReference>
<keyword evidence="2" id="KW-0812">Transmembrane</keyword>
<organism evidence="4 5">
    <name type="scientific">Silurus asotus</name>
    <name type="common">Amur catfish</name>
    <name type="synonym">Parasilurus asotus</name>
    <dbReference type="NCBI Taxonomy" id="30991"/>
    <lineage>
        <taxon>Eukaryota</taxon>
        <taxon>Metazoa</taxon>
        <taxon>Chordata</taxon>
        <taxon>Craniata</taxon>
        <taxon>Vertebrata</taxon>
        <taxon>Euteleostomi</taxon>
        <taxon>Actinopterygii</taxon>
        <taxon>Neopterygii</taxon>
        <taxon>Teleostei</taxon>
        <taxon>Ostariophysi</taxon>
        <taxon>Siluriformes</taxon>
        <taxon>Siluridae</taxon>
        <taxon>Silurus</taxon>
    </lineage>
</organism>
<dbReference type="Pfam" id="PF02893">
    <property type="entry name" value="GRAM"/>
    <property type="match status" value="1"/>
</dbReference>
<dbReference type="InterPro" id="IPR052633">
    <property type="entry name" value="GRAM_domain_protein_2B"/>
</dbReference>
<evidence type="ECO:0000313" key="4">
    <source>
        <dbReference type="EMBL" id="KAI5614065.1"/>
    </source>
</evidence>
<keyword evidence="2" id="KW-0472">Membrane</keyword>
<proteinExistence type="predicted"/>
<comment type="caution">
    <text evidence="4">The sequence shown here is derived from an EMBL/GenBank/DDBJ whole genome shotgun (WGS) entry which is preliminary data.</text>
</comment>
<dbReference type="PANTHER" id="PTHR46645">
    <property type="entry name" value="GRAM DOMAIN-CONTAINING PROTEIN 2B-RELATED"/>
    <property type="match status" value="1"/>
</dbReference>
<dbReference type="EMBL" id="MU559653">
    <property type="protein sequence ID" value="KAI5614065.1"/>
    <property type="molecule type" value="Genomic_DNA"/>
</dbReference>
<sequence length="463" mass="52786">MEIPFSCADSVLRNKTDSIRPTCSVLPSQQNEHKLQCHNTENGREENLRKIIKSNVPMSVDSQSEILERRGKPTLIRSRTFDPSLLSHGQSDTESKTERKKQQGCNFPRTNTQYHKIFKDVSENELLKQSYTCALQKDILYQGRLFVSDNWICFHSKVFGKDTKIAIPVISVSEIKKTKTAILVPNALIIATAHERFVFVSFLSRDTTYKVLMSVCSHLDDKCLGSIAIHSSVEGNYTMLPSRLPMNFAADLSDLDGPVVQRRQETGYSSSSDSPDSPEYEKMPVFYCYLITFDNLDKRNDQLINVCLSIFLELKQKVYDSKRLRPSLLNILLMVYLLLICILVLSSCYMAFKIVSLEKTLNSLGNMAEFTYDGDEYNNIYSEDPSRIYSAVSNNLVKLEKVHNWPSEKSGWFSKNCMVCKYLCENVAFLSVILIFSTDSERPTETTGYNKVMLDDSSDISHH</sequence>